<dbReference type="GO" id="GO:0005524">
    <property type="term" value="F:ATP binding"/>
    <property type="evidence" value="ECO:0007669"/>
    <property type="project" value="UniProtKB-KW"/>
</dbReference>
<proteinExistence type="predicted"/>
<dbReference type="InterPro" id="IPR039421">
    <property type="entry name" value="Type_1_exporter"/>
</dbReference>
<evidence type="ECO:0000256" key="5">
    <source>
        <dbReference type="SAM" id="Phobius"/>
    </source>
</evidence>
<keyword evidence="2 5" id="KW-0812">Transmembrane</keyword>
<dbReference type="Gene3D" id="1.20.1560.10">
    <property type="entry name" value="ABC transporter type 1, transmembrane domain"/>
    <property type="match status" value="1"/>
</dbReference>
<dbReference type="Proteomes" id="UP001220064">
    <property type="component" value="Chromosome"/>
</dbReference>
<dbReference type="InterPro" id="IPR011527">
    <property type="entry name" value="ABC1_TM_dom"/>
</dbReference>
<sequence>MTRLPAPAANNWLVRVIYSRPGEVIAAQVCMTLMFVCNASTPVLIGAALDDAAHLPTWLIALCALFALNAAVGWTGRAMFNRARLRIGHAVRMAVTDRIVAMGSTRRSAGELLSVATTDAQRVSEGVMAVVFPTAEAVSIAYVAVMMARVHGPLGLAIFLGGPVVVWASLRVSRPLRAASRKRQRALGRASTVATDLMQGLRVLKGLRAVASADRRYRAVSTDACEKAIAADASRARLDATTQVLGALYTSAVALLAGWLALRGVLSVGDLITLIGLTQFVMTPMTMLGKGVASRWATARASASRVREVLLAPTLPDAPAHPSTTPGLTVVSALADLALADSALRQHRGDRHLVVAPHTVHLFSGTVASNVHPDRAVAQWALEIAAASDIPGGLDRAVGDGGSQLSGGQRQRVALARAIAARPAVLVLCDPTTAVDSVTEQVIAKRVAKARRNARTVVVTQSPAWRAVAPT</sequence>
<evidence type="ECO:0000256" key="3">
    <source>
        <dbReference type="ARBA" id="ARBA00022989"/>
    </source>
</evidence>
<keyword evidence="4 5" id="KW-0472">Membrane</keyword>
<dbReference type="Gene3D" id="3.40.50.300">
    <property type="entry name" value="P-loop containing nucleotide triphosphate hydrolases"/>
    <property type="match status" value="1"/>
</dbReference>
<feature type="domain" description="ABC transmembrane type-1" evidence="6">
    <location>
        <begin position="29"/>
        <end position="289"/>
    </location>
</feature>
<feature type="transmembrane region" description="Helical" evidence="5">
    <location>
        <begin position="268"/>
        <end position="288"/>
    </location>
</feature>
<dbReference type="SUPFAM" id="SSF90123">
    <property type="entry name" value="ABC transporter transmembrane region"/>
    <property type="match status" value="1"/>
</dbReference>
<dbReference type="InterPro" id="IPR017871">
    <property type="entry name" value="ABC_transporter-like_CS"/>
</dbReference>
<keyword evidence="7" id="KW-0378">Hydrolase</keyword>
<keyword evidence="7" id="KW-0067">ATP-binding</keyword>
<keyword evidence="3 5" id="KW-1133">Transmembrane helix</keyword>
<dbReference type="SUPFAM" id="SSF52540">
    <property type="entry name" value="P-loop containing nucleoside triphosphate hydrolases"/>
    <property type="match status" value="1"/>
</dbReference>
<dbReference type="RefSeq" id="WP_027018843.1">
    <property type="nucleotide sequence ID" value="NZ_ATVG01000019.1"/>
</dbReference>
<feature type="transmembrane region" description="Helical" evidence="5">
    <location>
        <begin position="154"/>
        <end position="173"/>
    </location>
</feature>
<dbReference type="PANTHER" id="PTHR43394:SF1">
    <property type="entry name" value="ATP-BINDING CASSETTE SUB-FAMILY B MEMBER 10, MITOCHONDRIAL"/>
    <property type="match status" value="1"/>
</dbReference>
<dbReference type="InterPro" id="IPR027417">
    <property type="entry name" value="P-loop_NTPase"/>
</dbReference>
<dbReference type="EC" id="3.6.3.-" evidence="7"/>
<protein>
    <submittedName>
        <fullName evidence="7">Lipid A export ATP-binding/permease protein MsbA</fullName>
        <ecNumber evidence="7">3.6.3.-</ecNumber>
    </submittedName>
</protein>
<organism evidence="7 8">
    <name type="scientific">Corynebacterium massiliense DSM 45435</name>
    <dbReference type="NCBI Taxonomy" id="1121364"/>
    <lineage>
        <taxon>Bacteria</taxon>
        <taxon>Bacillati</taxon>
        <taxon>Actinomycetota</taxon>
        <taxon>Actinomycetes</taxon>
        <taxon>Mycobacteriales</taxon>
        <taxon>Corynebacteriaceae</taxon>
        <taxon>Corynebacterium</taxon>
    </lineage>
</organism>
<keyword evidence="8" id="KW-1185">Reference proteome</keyword>
<dbReference type="Pfam" id="PF00005">
    <property type="entry name" value="ABC_tran"/>
    <property type="match status" value="1"/>
</dbReference>
<dbReference type="InterPro" id="IPR003439">
    <property type="entry name" value="ABC_transporter-like_ATP-bd"/>
</dbReference>
<dbReference type="EMBL" id="CP063189">
    <property type="protein sequence ID" value="WCZ32468.1"/>
    <property type="molecule type" value="Genomic_DNA"/>
</dbReference>
<evidence type="ECO:0000313" key="7">
    <source>
        <dbReference type="EMBL" id="WCZ32468.1"/>
    </source>
</evidence>
<evidence type="ECO:0000259" key="6">
    <source>
        <dbReference type="PROSITE" id="PS50929"/>
    </source>
</evidence>
<dbReference type="InterPro" id="IPR036640">
    <property type="entry name" value="ABC1_TM_sf"/>
</dbReference>
<evidence type="ECO:0000313" key="8">
    <source>
        <dbReference type="Proteomes" id="UP001220064"/>
    </source>
</evidence>
<keyword evidence="7" id="KW-0547">Nucleotide-binding</keyword>
<accession>A0ABY7U6Z3</accession>
<evidence type="ECO:0000256" key="2">
    <source>
        <dbReference type="ARBA" id="ARBA00022692"/>
    </source>
</evidence>
<dbReference type="PROSITE" id="PS50929">
    <property type="entry name" value="ABC_TM1F"/>
    <property type="match status" value="1"/>
</dbReference>
<comment type="subcellular location">
    <subcellularLocation>
        <location evidence="1">Cell membrane</location>
        <topology evidence="1">Multi-pass membrane protein</topology>
    </subcellularLocation>
</comment>
<evidence type="ECO:0000256" key="1">
    <source>
        <dbReference type="ARBA" id="ARBA00004651"/>
    </source>
</evidence>
<reference evidence="7 8" key="1">
    <citation type="submission" date="2020-10" db="EMBL/GenBank/DDBJ databases">
        <title>Complete genome sequence of Corynebacterium massiliense DSM 45435, type strain of Corynebacterium massiliense.</title>
        <authorList>
            <person name="Busche T."/>
            <person name="Kalinowski J."/>
            <person name="Ruckert C."/>
        </authorList>
    </citation>
    <scope>NUCLEOTIDE SEQUENCE [LARGE SCALE GENOMIC DNA]</scope>
    <source>
        <strain evidence="7 8">DSM 45435</strain>
    </source>
</reference>
<feature type="transmembrane region" description="Helical" evidence="5">
    <location>
        <begin position="25"/>
        <end position="49"/>
    </location>
</feature>
<dbReference type="Pfam" id="PF00664">
    <property type="entry name" value="ABC_membrane"/>
    <property type="match status" value="1"/>
</dbReference>
<dbReference type="PROSITE" id="PS00211">
    <property type="entry name" value="ABC_TRANSPORTER_1"/>
    <property type="match status" value="1"/>
</dbReference>
<feature type="transmembrane region" description="Helical" evidence="5">
    <location>
        <begin position="244"/>
        <end position="262"/>
    </location>
</feature>
<dbReference type="PANTHER" id="PTHR43394">
    <property type="entry name" value="ATP-DEPENDENT PERMEASE MDL1, MITOCHONDRIAL"/>
    <property type="match status" value="1"/>
</dbReference>
<evidence type="ECO:0000256" key="4">
    <source>
        <dbReference type="ARBA" id="ARBA00023136"/>
    </source>
</evidence>
<feature type="transmembrane region" description="Helical" evidence="5">
    <location>
        <begin position="127"/>
        <end position="148"/>
    </location>
</feature>
<gene>
    <name evidence="7" type="primary">msbA1</name>
    <name evidence="7" type="ORF">CMASS_05125</name>
</gene>
<dbReference type="CDD" id="cd07346">
    <property type="entry name" value="ABC_6TM_exporters"/>
    <property type="match status" value="1"/>
</dbReference>
<name>A0ABY7U6Z3_9CORY</name>
<dbReference type="GO" id="GO:0016787">
    <property type="term" value="F:hydrolase activity"/>
    <property type="evidence" value="ECO:0007669"/>
    <property type="project" value="UniProtKB-KW"/>
</dbReference>
<feature type="transmembrane region" description="Helical" evidence="5">
    <location>
        <begin position="55"/>
        <end position="76"/>
    </location>
</feature>